<keyword evidence="3" id="KW-1185">Reference proteome</keyword>
<comment type="caution">
    <text evidence="2">The sequence shown here is derived from an EMBL/GenBank/DDBJ whole genome shotgun (WGS) entry which is preliminary data.</text>
</comment>
<dbReference type="EMBL" id="BAABFA010000024">
    <property type="protein sequence ID" value="GAA4469763.1"/>
    <property type="molecule type" value="Genomic_DNA"/>
</dbReference>
<gene>
    <name evidence="2" type="ORF">GCM10023093_29760</name>
</gene>
<proteinExistence type="predicted"/>
<reference evidence="3" key="1">
    <citation type="journal article" date="2019" name="Int. J. Syst. Evol. Microbiol.">
        <title>The Global Catalogue of Microorganisms (GCM) 10K type strain sequencing project: providing services to taxonomists for standard genome sequencing and annotation.</title>
        <authorList>
            <consortium name="The Broad Institute Genomics Platform"/>
            <consortium name="The Broad Institute Genome Sequencing Center for Infectious Disease"/>
            <person name="Wu L."/>
            <person name="Ma J."/>
        </authorList>
    </citation>
    <scope>NUCLEOTIDE SEQUENCE [LARGE SCALE GENOMIC DNA]</scope>
    <source>
        <strain evidence="3">JCM 32105</strain>
    </source>
</reference>
<evidence type="ECO:0008006" key="4">
    <source>
        <dbReference type="Google" id="ProtNLM"/>
    </source>
</evidence>
<evidence type="ECO:0000313" key="2">
    <source>
        <dbReference type="EMBL" id="GAA4469763.1"/>
    </source>
</evidence>
<accession>A0ABP8NQK5</accession>
<protein>
    <recommendedName>
        <fullName evidence="4">Lipoprotein</fullName>
    </recommendedName>
</protein>
<dbReference type="RefSeq" id="WP_345084973.1">
    <property type="nucleotide sequence ID" value="NZ_BAABFA010000024.1"/>
</dbReference>
<feature type="signal peptide" evidence="1">
    <location>
        <begin position="1"/>
        <end position="18"/>
    </location>
</feature>
<evidence type="ECO:0000256" key="1">
    <source>
        <dbReference type="SAM" id="SignalP"/>
    </source>
</evidence>
<organism evidence="2 3">
    <name type="scientific">Nemorincola caseinilytica</name>
    <dbReference type="NCBI Taxonomy" id="2054315"/>
    <lineage>
        <taxon>Bacteria</taxon>
        <taxon>Pseudomonadati</taxon>
        <taxon>Bacteroidota</taxon>
        <taxon>Chitinophagia</taxon>
        <taxon>Chitinophagales</taxon>
        <taxon>Chitinophagaceae</taxon>
        <taxon>Nemorincola</taxon>
    </lineage>
</organism>
<name>A0ABP8NQK5_9BACT</name>
<keyword evidence="1" id="KW-0732">Signal</keyword>
<evidence type="ECO:0000313" key="3">
    <source>
        <dbReference type="Proteomes" id="UP001500067"/>
    </source>
</evidence>
<dbReference type="Proteomes" id="UP001500067">
    <property type="component" value="Unassembled WGS sequence"/>
</dbReference>
<sequence>MKRSFAITAILLSGILYLASCNKGDDNPYKNWKCTCFVTQFYYIDTVKKTFFDTVTLKADNMDKNSATSFCTSAQTGYLDTFGSFAKCTLK</sequence>
<feature type="chain" id="PRO_5045120430" description="Lipoprotein" evidence="1">
    <location>
        <begin position="19"/>
        <end position="91"/>
    </location>
</feature>